<evidence type="ECO:0000313" key="4">
    <source>
        <dbReference type="EMBL" id="KAG5647274.1"/>
    </source>
</evidence>
<dbReference type="SUPFAM" id="SSF81383">
    <property type="entry name" value="F-box domain"/>
    <property type="match status" value="1"/>
</dbReference>
<evidence type="ECO:0000259" key="3">
    <source>
        <dbReference type="PROSITE" id="PS50181"/>
    </source>
</evidence>
<feature type="domain" description="F-box" evidence="3">
    <location>
        <begin position="113"/>
        <end position="167"/>
    </location>
</feature>
<protein>
    <recommendedName>
        <fullName evidence="3">F-box domain-containing protein</fullName>
    </recommendedName>
</protein>
<dbReference type="OrthoDB" id="3139566at2759"/>
<accession>A0A9P7GB55</accession>
<evidence type="ECO:0000256" key="1">
    <source>
        <dbReference type="SAM" id="Coils"/>
    </source>
</evidence>
<reference evidence="4" key="1">
    <citation type="submission" date="2020-07" db="EMBL/GenBank/DDBJ databases">
        <authorList>
            <person name="Nieuwenhuis M."/>
            <person name="Van De Peppel L.J.J."/>
        </authorList>
    </citation>
    <scope>NUCLEOTIDE SEQUENCE</scope>
    <source>
        <strain evidence="4">AP01</strain>
        <tissue evidence="4">Mycelium</tissue>
    </source>
</reference>
<proteinExistence type="predicted"/>
<reference evidence="4" key="2">
    <citation type="submission" date="2021-10" db="EMBL/GenBank/DDBJ databases">
        <title>Phylogenomics reveals ancestral predisposition of the termite-cultivated fungus Termitomyces towards a domesticated lifestyle.</title>
        <authorList>
            <person name="Auxier B."/>
            <person name="Grum-Grzhimaylo A."/>
            <person name="Cardenas M.E."/>
            <person name="Lodge J.D."/>
            <person name="Laessoe T."/>
            <person name="Pedersen O."/>
            <person name="Smith M.E."/>
            <person name="Kuyper T.W."/>
            <person name="Franco-Molano E.A."/>
            <person name="Baroni T.J."/>
            <person name="Aanen D.K."/>
        </authorList>
    </citation>
    <scope>NUCLEOTIDE SEQUENCE</scope>
    <source>
        <strain evidence="4">AP01</strain>
        <tissue evidence="4">Mycelium</tissue>
    </source>
</reference>
<dbReference type="PROSITE" id="PS50181">
    <property type="entry name" value="FBOX"/>
    <property type="match status" value="1"/>
</dbReference>
<feature type="compositionally biased region" description="Acidic residues" evidence="2">
    <location>
        <begin position="26"/>
        <end position="55"/>
    </location>
</feature>
<dbReference type="Proteomes" id="UP000775547">
    <property type="component" value="Unassembled WGS sequence"/>
</dbReference>
<dbReference type="SUPFAM" id="SSF52047">
    <property type="entry name" value="RNI-like"/>
    <property type="match status" value="1"/>
</dbReference>
<organism evidence="4 5">
    <name type="scientific">Asterophora parasitica</name>
    <dbReference type="NCBI Taxonomy" id="117018"/>
    <lineage>
        <taxon>Eukaryota</taxon>
        <taxon>Fungi</taxon>
        <taxon>Dikarya</taxon>
        <taxon>Basidiomycota</taxon>
        <taxon>Agaricomycotina</taxon>
        <taxon>Agaricomycetes</taxon>
        <taxon>Agaricomycetidae</taxon>
        <taxon>Agaricales</taxon>
        <taxon>Tricholomatineae</taxon>
        <taxon>Lyophyllaceae</taxon>
        <taxon>Asterophora</taxon>
    </lineage>
</organism>
<dbReference type="Gene3D" id="1.20.1280.50">
    <property type="match status" value="1"/>
</dbReference>
<feature type="compositionally biased region" description="Basic and acidic residues" evidence="2">
    <location>
        <begin position="1"/>
        <end position="10"/>
    </location>
</feature>
<keyword evidence="1" id="KW-0175">Coiled coil</keyword>
<dbReference type="AlphaFoldDB" id="A0A9P7GB55"/>
<dbReference type="InterPro" id="IPR032675">
    <property type="entry name" value="LRR_dom_sf"/>
</dbReference>
<feature type="coiled-coil region" evidence="1">
    <location>
        <begin position="77"/>
        <end position="104"/>
    </location>
</feature>
<dbReference type="Pfam" id="PF12937">
    <property type="entry name" value="F-box-like"/>
    <property type="match status" value="1"/>
</dbReference>
<dbReference type="CDD" id="cd09917">
    <property type="entry name" value="F-box_SF"/>
    <property type="match status" value="1"/>
</dbReference>
<dbReference type="InterPro" id="IPR036047">
    <property type="entry name" value="F-box-like_dom_sf"/>
</dbReference>
<evidence type="ECO:0000313" key="5">
    <source>
        <dbReference type="Proteomes" id="UP000775547"/>
    </source>
</evidence>
<evidence type="ECO:0000256" key="2">
    <source>
        <dbReference type="SAM" id="MobiDB-lite"/>
    </source>
</evidence>
<comment type="caution">
    <text evidence="4">The sequence shown here is derived from an EMBL/GenBank/DDBJ whole genome shotgun (WGS) entry which is preliminary data.</text>
</comment>
<sequence>MRRNLERDAPEDALWDDTVREFSIETNDDEESDDEGSFDEADDYDEGSYDEETDDEIDYNETDEWETEGEYLSRLKILQMKDTKKALTAQLLELEEALPLVKAEHAKFRNRRAASTSRLPDEILCLIFDRLYQKSLWEEPPTEWVLSCVSTYWREVAHNVGSLWATIYLSTRRSTEYIEVYIKRSKSCPLSVTFDICNLRRAEYMAAWTSLVNEVSRWHRLYIFADRDPSFSIYVPLEFVADKSAALLEEIRVELEDYGWTEEFDHPEAFALFGGGAPRLRVLEFDGFMLHACWPVFNGITTLFIHELLPEAMLEDSQFQDLFKNLPSLTSLSLYGDPLKRDYPRGANIVLTSLRALRLRLMTDDLNQKRFPHFWEHLTAPALKTLYLFECRNHDVDKLSDCFTPFPELRPIFPSLRLLVLEDCQFSDRTFEILALEFPSVEHLVLH</sequence>
<keyword evidence="5" id="KW-1185">Reference proteome</keyword>
<dbReference type="Gene3D" id="3.80.10.10">
    <property type="entry name" value="Ribonuclease Inhibitor"/>
    <property type="match status" value="1"/>
</dbReference>
<name>A0A9P7GB55_9AGAR</name>
<dbReference type="InterPro" id="IPR001810">
    <property type="entry name" value="F-box_dom"/>
</dbReference>
<gene>
    <name evidence="4" type="ORF">DXG03_000810</name>
</gene>
<dbReference type="EMBL" id="JABCKV010000011">
    <property type="protein sequence ID" value="KAG5647274.1"/>
    <property type="molecule type" value="Genomic_DNA"/>
</dbReference>
<feature type="region of interest" description="Disordered" evidence="2">
    <location>
        <begin position="1"/>
        <end position="55"/>
    </location>
</feature>